<dbReference type="HOGENOM" id="CLU_057217_4_2_0"/>
<dbReference type="GO" id="GO:0005737">
    <property type="term" value="C:cytoplasm"/>
    <property type="evidence" value="ECO:0007669"/>
    <property type="project" value="UniProtKB-SubCell"/>
</dbReference>
<evidence type="ECO:0000256" key="8">
    <source>
        <dbReference type="ARBA" id="ARBA00072274"/>
    </source>
</evidence>
<protein>
    <recommendedName>
        <fullName evidence="8 10">Protein GrpE</fullName>
    </recommendedName>
    <alternativeName>
        <fullName evidence="9 10">HSP-70 cofactor</fullName>
    </alternativeName>
</protein>
<dbReference type="CDD" id="cd00446">
    <property type="entry name" value="GrpE"/>
    <property type="match status" value="1"/>
</dbReference>
<evidence type="ECO:0000256" key="3">
    <source>
        <dbReference type="ARBA" id="ARBA00011738"/>
    </source>
</evidence>
<evidence type="ECO:0000256" key="11">
    <source>
        <dbReference type="RuleBase" id="RU000639"/>
    </source>
</evidence>
<evidence type="ECO:0000256" key="6">
    <source>
        <dbReference type="ARBA" id="ARBA00023186"/>
    </source>
</evidence>
<gene>
    <name evidence="10" type="primary">grpE</name>
    <name evidence="15" type="ordered locus">Tter_1749</name>
</gene>
<dbReference type="Pfam" id="PF01025">
    <property type="entry name" value="GrpE"/>
    <property type="match status" value="1"/>
</dbReference>
<dbReference type="Gene3D" id="2.30.22.10">
    <property type="entry name" value="Head domain of nucleotide exchange factor GrpE"/>
    <property type="match status" value="1"/>
</dbReference>
<evidence type="ECO:0000256" key="13">
    <source>
        <dbReference type="SAM" id="Coils"/>
    </source>
</evidence>
<evidence type="ECO:0000256" key="10">
    <source>
        <dbReference type="HAMAP-Rule" id="MF_01151"/>
    </source>
</evidence>
<evidence type="ECO:0000256" key="5">
    <source>
        <dbReference type="ARBA" id="ARBA00023016"/>
    </source>
</evidence>
<dbReference type="RefSeq" id="WP_012875689.1">
    <property type="nucleotide sequence ID" value="NC_013525.1"/>
</dbReference>
<evidence type="ECO:0000256" key="9">
    <source>
        <dbReference type="ARBA" id="ARBA00076414"/>
    </source>
</evidence>
<keyword evidence="5 10" id="KW-0346">Stress response</keyword>
<dbReference type="InterPro" id="IPR013805">
    <property type="entry name" value="GrpE_CC"/>
</dbReference>
<evidence type="ECO:0000313" key="15">
    <source>
        <dbReference type="EMBL" id="ACZ42655.1"/>
    </source>
</evidence>
<evidence type="ECO:0000313" key="16">
    <source>
        <dbReference type="Proteomes" id="UP000000323"/>
    </source>
</evidence>
<dbReference type="PANTHER" id="PTHR21237:SF23">
    <property type="entry name" value="GRPE PROTEIN HOMOLOG, MITOCHONDRIAL"/>
    <property type="match status" value="1"/>
</dbReference>
<comment type="subunit">
    <text evidence="3 10">Homodimer.</text>
</comment>
<keyword evidence="6 10" id="KW-0143">Chaperone</keyword>
<sequence>MTQEARNEQEMENTQPVEPELEKAQADNEPMEMTEPVVEEIEAAEASAQADLEQQLQQEREKAQGLLDELKRERASFINYRRRIEQEKESWSREATASLIYNLLSVLDDFERAKKAIPEEFKGSPWVEGLLLVERKLFSTLELAGLKPIEAVGKPFDPNIHEAVSTEPVEGVEHGTVVEEYRKGYMLGDRVLRPSMVKVAQ</sequence>
<keyword evidence="13" id="KW-0175">Coiled coil</keyword>
<dbReference type="PANTHER" id="PTHR21237">
    <property type="entry name" value="GRPE PROTEIN"/>
    <property type="match status" value="1"/>
</dbReference>
<dbReference type="SUPFAM" id="SSF51064">
    <property type="entry name" value="Head domain of nucleotide exchange factor GrpE"/>
    <property type="match status" value="1"/>
</dbReference>
<keyword evidence="4 10" id="KW-0963">Cytoplasm</keyword>
<reference evidence="16" key="1">
    <citation type="journal article" date="2010" name="Stand. Genomic Sci.">
        <title>Complete genome sequence of 'Thermobaculum terrenum' type strain (YNP1).</title>
        <authorList>
            <person name="Kiss H."/>
            <person name="Cleland D."/>
            <person name="Lapidus A."/>
            <person name="Lucas S."/>
            <person name="Glavina Del Rio T."/>
            <person name="Nolan M."/>
            <person name="Tice H."/>
            <person name="Han C."/>
            <person name="Goodwin L."/>
            <person name="Pitluck S."/>
            <person name="Liolios K."/>
            <person name="Ivanova N."/>
            <person name="Mavromatis K."/>
            <person name="Ovchinnikova G."/>
            <person name="Pati A."/>
            <person name="Chen A."/>
            <person name="Palaniappan K."/>
            <person name="Land M."/>
            <person name="Hauser L."/>
            <person name="Chang Y."/>
            <person name="Jeffries C."/>
            <person name="Lu M."/>
            <person name="Brettin T."/>
            <person name="Detter J."/>
            <person name="Goker M."/>
            <person name="Tindall B."/>
            <person name="Beck B."/>
            <person name="McDermott T."/>
            <person name="Woyke T."/>
            <person name="Bristow J."/>
            <person name="Eisen J."/>
            <person name="Markowitz V."/>
            <person name="Hugenholtz P."/>
            <person name="Kyrpides N."/>
            <person name="Klenk H."/>
            <person name="Cheng J."/>
        </authorList>
    </citation>
    <scope>NUCLEOTIDE SEQUENCE [LARGE SCALE GENOMIC DNA]</scope>
    <source>
        <strain evidence="16">ATCC BAA-798 / YNP1</strain>
    </source>
</reference>
<dbReference type="KEGG" id="ttr:Tter_1749"/>
<dbReference type="STRING" id="525904.Tter_1749"/>
<dbReference type="Gene3D" id="3.90.20.20">
    <property type="match status" value="1"/>
</dbReference>
<dbReference type="InterPro" id="IPR009012">
    <property type="entry name" value="GrpE_head"/>
</dbReference>
<dbReference type="GO" id="GO:0051082">
    <property type="term" value="F:unfolded protein binding"/>
    <property type="evidence" value="ECO:0007669"/>
    <property type="project" value="TreeGrafter"/>
</dbReference>
<comment type="subcellular location">
    <subcellularLocation>
        <location evidence="1 10">Cytoplasm</location>
    </subcellularLocation>
</comment>
<feature type="region of interest" description="Disordered" evidence="14">
    <location>
        <begin position="1"/>
        <end position="33"/>
    </location>
</feature>
<dbReference type="AlphaFoldDB" id="D1CCZ0"/>
<evidence type="ECO:0000256" key="7">
    <source>
        <dbReference type="ARBA" id="ARBA00053401"/>
    </source>
</evidence>
<feature type="coiled-coil region" evidence="13">
    <location>
        <begin position="38"/>
        <end position="87"/>
    </location>
</feature>
<dbReference type="SUPFAM" id="SSF58014">
    <property type="entry name" value="Coiled-coil domain of nucleotide exchange factor GrpE"/>
    <property type="match status" value="1"/>
</dbReference>
<evidence type="ECO:0000256" key="2">
    <source>
        <dbReference type="ARBA" id="ARBA00009054"/>
    </source>
</evidence>
<dbReference type="GO" id="GO:0042803">
    <property type="term" value="F:protein homodimerization activity"/>
    <property type="evidence" value="ECO:0007669"/>
    <property type="project" value="InterPro"/>
</dbReference>
<dbReference type="PRINTS" id="PR00773">
    <property type="entry name" value="GRPEPROTEIN"/>
</dbReference>
<dbReference type="EMBL" id="CP001825">
    <property type="protein sequence ID" value="ACZ42655.1"/>
    <property type="molecule type" value="Genomic_DNA"/>
</dbReference>
<dbReference type="GO" id="GO:0000774">
    <property type="term" value="F:adenyl-nucleotide exchange factor activity"/>
    <property type="evidence" value="ECO:0007669"/>
    <property type="project" value="InterPro"/>
</dbReference>
<dbReference type="eggNOG" id="COG0576">
    <property type="taxonomic scope" value="Bacteria"/>
</dbReference>
<comment type="function">
    <text evidence="7 10 11">Participates actively in the response to hyperosmotic and heat shock by preventing the aggregation of stress-denatured proteins, in association with DnaK and GrpE. It is the nucleotide exchange factor for DnaK and may function as a thermosensor. Unfolded proteins bind initially to DnaJ; upon interaction with the DnaJ-bound protein, DnaK hydrolyzes its bound ATP, resulting in the formation of a stable complex. GrpE releases ADP from DnaK; ATP binding to DnaK triggers the release of the substrate protein, thus completing the reaction cycle. Several rounds of ATP-dependent interactions between DnaJ, DnaK and GrpE are required for fully efficient folding.</text>
</comment>
<keyword evidence="16" id="KW-1185">Reference proteome</keyword>
<dbReference type="GO" id="GO:0006457">
    <property type="term" value="P:protein folding"/>
    <property type="evidence" value="ECO:0007669"/>
    <property type="project" value="InterPro"/>
</dbReference>
<dbReference type="GO" id="GO:0051087">
    <property type="term" value="F:protein-folding chaperone binding"/>
    <property type="evidence" value="ECO:0007669"/>
    <property type="project" value="InterPro"/>
</dbReference>
<dbReference type="Proteomes" id="UP000000323">
    <property type="component" value="Chromosome 1"/>
</dbReference>
<dbReference type="PROSITE" id="PS01071">
    <property type="entry name" value="GRPE"/>
    <property type="match status" value="1"/>
</dbReference>
<dbReference type="FunFam" id="2.30.22.10:FF:000001">
    <property type="entry name" value="Protein GrpE"/>
    <property type="match status" value="1"/>
</dbReference>
<evidence type="ECO:0000256" key="4">
    <source>
        <dbReference type="ARBA" id="ARBA00022490"/>
    </source>
</evidence>
<evidence type="ECO:0000256" key="14">
    <source>
        <dbReference type="SAM" id="MobiDB-lite"/>
    </source>
</evidence>
<comment type="similarity">
    <text evidence="2 10 12">Belongs to the GrpE family.</text>
</comment>
<evidence type="ECO:0000256" key="1">
    <source>
        <dbReference type="ARBA" id="ARBA00004496"/>
    </source>
</evidence>
<dbReference type="HAMAP" id="MF_01151">
    <property type="entry name" value="GrpE"/>
    <property type="match status" value="1"/>
</dbReference>
<proteinExistence type="inferred from homology"/>
<name>D1CCZ0_THET1</name>
<dbReference type="InterPro" id="IPR000740">
    <property type="entry name" value="GrpE"/>
</dbReference>
<organism evidence="15 16">
    <name type="scientific">Thermobaculum terrenum (strain ATCC BAA-798 / CCMEE 7001 / YNP1)</name>
    <dbReference type="NCBI Taxonomy" id="525904"/>
    <lineage>
        <taxon>Bacteria</taxon>
        <taxon>Bacillati</taxon>
        <taxon>Chloroflexota</taxon>
        <taxon>Chloroflexia</taxon>
        <taxon>Candidatus Thermobaculales</taxon>
        <taxon>Candidatus Thermobaculaceae</taxon>
        <taxon>Thermobaculum</taxon>
    </lineage>
</organism>
<accession>D1CCZ0</accession>
<evidence type="ECO:0000256" key="12">
    <source>
        <dbReference type="RuleBase" id="RU004478"/>
    </source>
</evidence>